<evidence type="ECO:0000313" key="5">
    <source>
        <dbReference type="Proteomes" id="UP000235145"/>
    </source>
</evidence>
<dbReference type="Pfam" id="PF00872">
    <property type="entry name" value="Transposase_mut"/>
    <property type="match status" value="1"/>
</dbReference>
<name>A0A9R1VTX7_LACSA</name>
<protein>
    <recommendedName>
        <fullName evidence="6">MULE transposase domain-containing protein</fullName>
    </recommendedName>
</protein>
<keyword evidence="1" id="KW-0815">Transposition</keyword>
<keyword evidence="3" id="KW-0233">DNA recombination</keyword>
<dbReference type="EMBL" id="NBSK02000004">
    <property type="protein sequence ID" value="KAJ0210942.1"/>
    <property type="molecule type" value="Genomic_DNA"/>
</dbReference>
<dbReference type="GO" id="GO:0006313">
    <property type="term" value="P:DNA transposition"/>
    <property type="evidence" value="ECO:0007669"/>
    <property type="project" value="InterPro"/>
</dbReference>
<proteinExistence type="predicted"/>
<evidence type="ECO:0000313" key="4">
    <source>
        <dbReference type="EMBL" id="KAJ0210942.1"/>
    </source>
</evidence>
<dbReference type="Proteomes" id="UP000235145">
    <property type="component" value="Unassembled WGS sequence"/>
</dbReference>
<accession>A0A9R1VTX7</accession>
<evidence type="ECO:0000256" key="2">
    <source>
        <dbReference type="ARBA" id="ARBA00023125"/>
    </source>
</evidence>
<dbReference type="GO" id="GO:0003677">
    <property type="term" value="F:DNA binding"/>
    <property type="evidence" value="ECO:0007669"/>
    <property type="project" value="UniProtKB-KW"/>
</dbReference>
<comment type="caution">
    <text evidence="4">The sequence shown here is derived from an EMBL/GenBank/DDBJ whole genome shotgun (WGS) entry which is preliminary data.</text>
</comment>
<dbReference type="AlphaFoldDB" id="A0A9R1VTX7"/>
<evidence type="ECO:0008006" key="6">
    <source>
        <dbReference type="Google" id="ProtNLM"/>
    </source>
</evidence>
<sequence length="305" mass="34831">MIVLSDCILDGCTMKNHFKLEVWLESIIAVGSSNLEVIRHYITEIANTPKMKLSEMIVDIKQRLRCATELIEGKITEHYARVWDYADELLRSNPSSTCKVSVTINPYGKNYFHKFYICFKDLSDGWKFGCRRVIGLDGCFLKGHVKGELLTAIGRDANNQIYPITWVVVDLLGDSLDLHDDRGLVVIYDQHKGLVEAVKDILPNVEHMQCVRHVYANFKKAYTGLEFKKLFWSASMSCVESDFTRHMETVKKLSPSAHEYLMSKQLQTWGYACEAAENGISECFNSIIVDARKKPLITMLEETTI</sequence>
<evidence type="ECO:0000256" key="1">
    <source>
        <dbReference type="ARBA" id="ARBA00022578"/>
    </source>
</evidence>
<evidence type="ECO:0000256" key="3">
    <source>
        <dbReference type="ARBA" id="ARBA00023172"/>
    </source>
</evidence>
<gene>
    <name evidence="4" type="ORF">LSAT_V11C400185680</name>
</gene>
<dbReference type="InterPro" id="IPR001207">
    <property type="entry name" value="Transposase_mutator"/>
</dbReference>
<organism evidence="4 5">
    <name type="scientific">Lactuca sativa</name>
    <name type="common">Garden lettuce</name>
    <dbReference type="NCBI Taxonomy" id="4236"/>
    <lineage>
        <taxon>Eukaryota</taxon>
        <taxon>Viridiplantae</taxon>
        <taxon>Streptophyta</taxon>
        <taxon>Embryophyta</taxon>
        <taxon>Tracheophyta</taxon>
        <taxon>Spermatophyta</taxon>
        <taxon>Magnoliopsida</taxon>
        <taxon>eudicotyledons</taxon>
        <taxon>Gunneridae</taxon>
        <taxon>Pentapetalae</taxon>
        <taxon>asterids</taxon>
        <taxon>campanulids</taxon>
        <taxon>Asterales</taxon>
        <taxon>Asteraceae</taxon>
        <taxon>Cichorioideae</taxon>
        <taxon>Cichorieae</taxon>
        <taxon>Lactucinae</taxon>
        <taxon>Lactuca</taxon>
    </lineage>
</organism>
<dbReference type="PANTHER" id="PTHR31973:SF197">
    <property type="entry name" value="SWIM-TYPE DOMAIN-CONTAINING PROTEIN"/>
    <property type="match status" value="1"/>
</dbReference>
<dbReference type="GO" id="GO:0004803">
    <property type="term" value="F:transposase activity"/>
    <property type="evidence" value="ECO:0007669"/>
    <property type="project" value="InterPro"/>
</dbReference>
<keyword evidence="2" id="KW-0238">DNA-binding</keyword>
<dbReference type="PANTHER" id="PTHR31973">
    <property type="entry name" value="POLYPROTEIN, PUTATIVE-RELATED"/>
    <property type="match status" value="1"/>
</dbReference>
<keyword evidence="5" id="KW-1185">Reference proteome</keyword>
<reference evidence="4 5" key="1">
    <citation type="journal article" date="2017" name="Nat. Commun.">
        <title>Genome assembly with in vitro proximity ligation data and whole-genome triplication in lettuce.</title>
        <authorList>
            <person name="Reyes-Chin-Wo S."/>
            <person name="Wang Z."/>
            <person name="Yang X."/>
            <person name="Kozik A."/>
            <person name="Arikit S."/>
            <person name="Song C."/>
            <person name="Xia L."/>
            <person name="Froenicke L."/>
            <person name="Lavelle D.O."/>
            <person name="Truco M.J."/>
            <person name="Xia R."/>
            <person name="Zhu S."/>
            <person name="Xu C."/>
            <person name="Xu H."/>
            <person name="Xu X."/>
            <person name="Cox K."/>
            <person name="Korf I."/>
            <person name="Meyers B.C."/>
            <person name="Michelmore R.W."/>
        </authorList>
    </citation>
    <scope>NUCLEOTIDE SEQUENCE [LARGE SCALE GENOMIC DNA]</scope>
    <source>
        <strain evidence="5">cv. Salinas</strain>
        <tissue evidence="4">Seedlings</tissue>
    </source>
</reference>